<name>A0ABR7SJI7_9ACTN</name>
<accession>A0ABR7SJI7</accession>
<sequence>MHRNALSLADMLSVPESTYTSNPLSLLPALQNYVSRLPLNQFEQSDWAALHMDLTSYLADALIHLHGVRWVVAEDPSSPRGYRYVIETANSEASAKRVDPADVVMVEFRNLPIEVVRMMASAELSLGLSSSAGEGE</sequence>
<comment type="caution">
    <text evidence="1">The sequence shown here is derived from an EMBL/GenBank/DDBJ whole genome shotgun (WGS) entry which is preliminary data.</text>
</comment>
<organism evidence="1 2">
    <name type="scientific">Streptomyces polyasparticus</name>
    <dbReference type="NCBI Taxonomy" id="2767826"/>
    <lineage>
        <taxon>Bacteria</taxon>
        <taxon>Bacillati</taxon>
        <taxon>Actinomycetota</taxon>
        <taxon>Actinomycetes</taxon>
        <taxon>Kitasatosporales</taxon>
        <taxon>Streptomycetaceae</taxon>
        <taxon>Streptomyces</taxon>
    </lineage>
</organism>
<dbReference type="EMBL" id="JACTVJ010000007">
    <property type="protein sequence ID" value="MBC9714478.1"/>
    <property type="molecule type" value="Genomic_DNA"/>
</dbReference>
<reference evidence="1 2" key="1">
    <citation type="submission" date="2020-08" db="EMBL/GenBank/DDBJ databases">
        <title>Genemic of Streptomyces polyaspartic.</title>
        <authorList>
            <person name="Liu W."/>
        </authorList>
    </citation>
    <scope>NUCLEOTIDE SEQUENCE [LARGE SCALE GENOMIC DNA]</scope>
    <source>
        <strain evidence="1 2">TRM66268-LWL</strain>
    </source>
</reference>
<keyword evidence="2" id="KW-1185">Reference proteome</keyword>
<gene>
    <name evidence="1" type="ORF">H9Y04_18110</name>
</gene>
<evidence type="ECO:0000313" key="2">
    <source>
        <dbReference type="Proteomes" id="UP000642284"/>
    </source>
</evidence>
<dbReference type="Proteomes" id="UP000642284">
    <property type="component" value="Unassembled WGS sequence"/>
</dbReference>
<proteinExistence type="predicted"/>
<evidence type="ECO:0000313" key="1">
    <source>
        <dbReference type="EMBL" id="MBC9714478.1"/>
    </source>
</evidence>
<protein>
    <submittedName>
        <fullName evidence="1">Uncharacterized protein</fullName>
    </submittedName>
</protein>